<proteinExistence type="inferred from homology"/>
<dbReference type="InterPro" id="IPR023313">
    <property type="entry name" value="UBQ-conjugating_AS"/>
</dbReference>
<protein>
    <recommendedName>
        <fullName evidence="5">UBC core domain-containing protein</fullName>
    </recommendedName>
</protein>
<feature type="domain" description="UBC core" evidence="5">
    <location>
        <begin position="1"/>
        <end position="83"/>
    </location>
</feature>
<dbReference type="Proteomes" id="UP000711488">
    <property type="component" value="Unassembled WGS sequence"/>
</dbReference>
<dbReference type="PANTHER" id="PTHR24068">
    <property type="entry name" value="UBIQUITIN-CONJUGATING ENZYME E2"/>
    <property type="match status" value="1"/>
</dbReference>
<reference evidence="6" key="2">
    <citation type="journal article" date="2018" name="Environ. Sci. Technol.">
        <title>The Toxicogenome of Hyalella azteca: A Model for Sediment Ecotoxicology and Evolutionary Toxicology.</title>
        <authorList>
            <person name="Poynton H.C."/>
            <person name="Hasenbein S."/>
            <person name="Benoit J.B."/>
            <person name="Sepulveda M.S."/>
            <person name="Poelchau M.F."/>
            <person name="Hughes D.S.T."/>
            <person name="Murali S.C."/>
            <person name="Chen S."/>
            <person name="Glastad K.M."/>
            <person name="Goodisman M.A.D."/>
            <person name="Werren J.H."/>
            <person name="Vineis J.H."/>
            <person name="Bowen J.L."/>
            <person name="Friedrich M."/>
            <person name="Jones J."/>
            <person name="Robertson H.M."/>
            <person name="Feyereisen R."/>
            <person name="Mechler-Hickson A."/>
            <person name="Mathers N."/>
            <person name="Lee C.E."/>
            <person name="Colbourne J.K."/>
            <person name="Biales A."/>
            <person name="Johnston J.S."/>
            <person name="Wellborn G.A."/>
            <person name="Rosendale A.J."/>
            <person name="Cridge A.G."/>
            <person name="Munoz-Torres M.C."/>
            <person name="Bain P.A."/>
            <person name="Manny A.R."/>
            <person name="Major K.M."/>
            <person name="Lambert F.N."/>
            <person name="Vulpe C.D."/>
            <person name="Tuck P."/>
            <person name="Blalock B.J."/>
            <person name="Lin Y.Y."/>
            <person name="Smith M.E."/>
            <person name="Ochoa-Acuna H."/>
            <person name="Chen M.M."/>
            <person name="Childers C.P."/>
            <person name="Qu J."/>
            <person name="Dugan S."/>
            <person name="Lee S.L."/>
            <person name="Chao H."/>
            <person name="Dinh H."/>
            <person name="Han Y."/>
            <person name="Doddapaneni H."/>
            <person name="Worley K.C."/>
            <person name="Muzny D.M."/>
            <person name="Gibbs R.A."/>
            <person name="Richards S."/>
        </authorList>
    </citation>
    <scope>NUCLEOTIDE SEQUENCE</scope>
    <source>
        <strain evidence="6">HAZT.00-mixed</strain>
        <tissue evidence="6">Whole organism</tissue>
    </source>
</reference>
<dbReference type="PROSITE" id="PS50127">
    <property type="entry name" value="UBC_2"/>
    <property type="match status" value="1"/>
</dbReference>
<reference evidence="6" key="3">
    <citation type="submission" date="2019-06" db="EMBL/GenBank/DDBJ databases">
        <authorList>
            <person name="Poynton C."/>
            <person name="Hasenbein S."/>
            <person name="Benoit J.B."/>
            <person name="Sepulveda M.S."/>
            <person name="Poelchau M.F."/>
            <person name="Murali S.C."/>
            <person name="Chen S."/>
            <person name="Glastad K.M."/>
            <person name="Werren J.H."/>
            <person name="Vineis J.H."/>
            <person name="Bowen J.L."/>
            <person name="Friedrich M."/>
            <person name="Jones J."/>
            <person name="Robertson H.M."/>
            <person name="Feyereisen R."/>
            <person name="Mechler-Hickson A."/>
            <person name="Mathers N."/>
            <person name="Lee C.E."/>
            <person name="Colbourne J.K."/>
            <person name="Biales A."/>
            <person name="Johnston J.S."/>
            <person name="Wellborn G.A."/>
            <person name="Rosendale A.J."/>
            <person name="Cridge A.G."/>
            <person name="Munoz-Torres M.C."/>
            <person name="Bain P.A."/>
            <person name="Manny A.R."/>
            <person name="Major K.M."/>
            <person name="Lambert F.N."/>
            <person name="Vulpe C.D."/>
            <person name="Tuck P."/>
            <person name="Blalock B.J."/>
            <person name="Lin Y.-Y."/>
            <person name="Smith M.E."/>
            <person name="Ochoa-Acuna H."/>
            <person name="Chen M.-J.M."/>
            <person name="Childers C.P."/>
            <person name="Qu J."/>
            <person name="Dugan S."/>
            <person name="Lee S.L."/>
            <person name="Chao H."/>
            <person name="Dinh H."/>
            <person name="Han Y."/>
            <person name="Doddapaneni H."/>
            <person name="Worley K.C."/>
            <person name="Muzny D.M."/>
            <person name="Gibbs R.A."/>
            <person name="Richards S."/>
        </authorList>
    </citation>
    <scope>NUCLEOTIDE SEQUENCE</scope>
    <source>
        <strain evidence="6">HAZT.00-mixed</strain>
        <tissue evidence="6">Whole organism</tissue>
    </source>
</reference>
<reference evidence="6" key="1">
    <citation type="submission" date="2014-08" db="EMBL/GenBank/DDBJ databases">
        <authorList>
            <person name="Murali S."/>
            <person name="Richards S."/>
            <person name="Bandaranaike D."/>
            <person name="Bellair M."/>
            <person name="Blankenburg K."/>
            <person name="Chao H."/>
            <person name="Dinh H."/>
            <person name="Doddapaneni H."/>
            <person name="Dugan-Rocha S."/>
            <person name="Elkadiri S."/>
            <person name="Gnanaolivu R."/>
            <person name="Hughes D."/>
            <person name="Lee S."/>
            <person name="Li M."/>
            <person name="Ming W."/>
            <person name="Munidasa M."/>
            <person name="Muniz J."/>
            <person name="Nguyen L."/>
            <person name="Osuji N."/>
            <person name="Pu L.-L."/>
            <person name="Puazo M."/>
            <person name="Skinner E."/>
            <person name="Qu C."/>
            <person name="Quiroz J."/>
            <person name="Raj R."/>
            <person name="Weissenberger G."/>
            <person name="Xin Y."/>
            <person name="Zou X."/>
            <person name="Han Y."/>
            <person name="Worley K."/>
            <person name="Muzny D."/>
            <person name="Gibbs R."/>
        </authorList>
    </citation>
    <scope>NUCLEOTIDE SEQUENCE</scope>
    <source>
        <strain evidence="6">HAZT.00-mixed</strain>
        <tissue evidence="6">Whole organism</tissue>
    </source>
</reference>
<organism evidence="6">
    <name type="scientific">Hyalella azteca</name>
    <name type="common">Amphipod</name>
    <dbReference type="NCBI Taxonomy" id="294128"/>
    <lineage>
        <taxon>Eukaryota</taxon>
        <taxon>Metazoa</taxon>
        <taxon>Ecdysozoa</taxon>
        <taxon>Arthropoda</taxon>
        <taxon>Crustacea</taxon>
        <taxon>Multicrustacea</taxon>
        <taxon>Malacostraca</taxon>
        <taxon>Eumalacostraca</taxon>
        <taxon>Peracarida</taxon>
        <taxon>Amphipoda</taxon>
        <taxon>Senticaudata</taxon>
        <taxon>Talitrida</taxon>
        <taxon>Talitroidea</taxon>
        <taxon>Hyalellidae</taxon>
        <taxon>Hyalella</taxon>
    </lineage>
</organism>
<dbReference type="InterPro" id="IPR000608">
    <property type="entry name" value="UBC"/>
</dbReference>
<dbReference type="Gene3D" id="3.10.110.10">
    <property type="entry name" value="Ubiquitin Conjugating Enzyme"/>
    <property type="match status" value="1"/>
</dbReference>
<evidence type="ECO:0000256" key="3">
    <source>
        <dbReference type="PROSITE-ProRule" id="PRU10133"/>
    </source>
</evidence>
<keyword evidence="4" id="KW-0067">ATP-binding</keyword>
<dbReference type="SUPFAM" id="SSF54495">
    <property type="entry name" value="UBC-like"/>
    <property type="match status" value="1"/>
</dbReference>
<dbReference type="AlphaFoldDB" id="A0A6A0HBE5"/>
<dbReference type="GO" id="GO:0016740">
    <property type="term" value="F:transferase activity"/>
    <property type="evidence" value="ECO:0007669"/>
    <property type="project" value="UniProtKB-KW"/>
</dbReference>
<dbReference type="GO" id="GO:0005524">
    <property type="term" value="F:ATP binding"/>
    <property type="evidence" value="ECO:0007669"/>
    <property type="project" value="UniProtKB-UniRule"/>
</dbReference>
<dbReference type="InterPro" id="IPR016135">
    <property type="entry name" value="UBQ-conjugating_enzyme/RWD"/>
</dbReference>
<evidence type="ECO:0000256" key="2">
    <source>
        <dbReference type="ARBA" id="ARBA00022786"/>
    </source>
</evidence>
<accession>A0A6A0HBE5</accession>
<dbReference type="PROSITE" id="PS00183">
    <property type="entry name" value="UBC_1"/>
    <property type="match status" value="1"/>
</dbReference>
<evidence type="ECO:0000256" key="1">
    <source>
        <dbReference type="ARBA" id="ARBA00022679"/>
    </source>
</evidence>
<name>A0A6A0HBE5_HYAAZ</name>
<dbReference type="OrthoDB" id="3399at2759"/>
<comment type="caution">
    <text evidence="6">The sequence shown here is derived from an EMBL/GenBank/DDBJ whole genome shotgun (WGS) entry which is preliminary data.</text>
</comment>
<evidence type="ECO:0000259" key="5">
    <source>
        <dbReference type="PROSITE" id="PS50127"/>
    </source>
</evidence>
<keyword evidence="4" id="KW-0547">Nucleotide-binding</keyword>
<dbReference type="SMART" id="SM00212">
    <property type="entry name" value="UBCc"/>
    <property type="match status" value="1"/>
</dbReference>
<sequence length="93" mass="10374">MVTPIYHPNIDSAGLICLDLLKSPPSGTWRPIHNIATLVTSLRQLLLAPNPSDPLMPEIAKEWISNKSAFEAKAREWTRKYAYGSLSNGKEQN</sequence>
<comment type="similarity">
    <text evidence="4">Belongs to the ubiquitin-conjugating enzyme family.</text>
</comment>
<evidence type="ECO:0000313" key="6">
    <source>
        <dbReference type="EMBL" id="KAA0203093.1"/>
    </source>
</evidence>
<evidence type="ECO:0000256" key="4">
    <source>
        <dbReference type="RuleBase" id="RU362109"/>
    </source>
</evidence>
<keyword evidence="1" id="KW-0808">Transferase</keyword>
<keyword evidence="2 4" id="KW-0833">Ubl conjugation pathway</keyword>
<dbReference type="EMBL" id="JQDR03002464">
    <property type="protein sequence ID" value="KAA0203093.1"/>
    <property type="molecule type" value="Genomic_DNA"/>
</dbReference>
<dbReference type="Pfam" id="PF00179">
    <property type="entry name" value="UQ_con"/>
    <property type="match status" value="1"/>
</dbReference>
<gene>
    <name evidence="6" type="ORF">HAZT_HAZT000344</name>
</gene>
<feature type="active site" description="Glycyl thioester intermediate" evidence="3">
    <location>
        <position position="17"/>
    </location>
</feature>